<organism evidence="2 3">
    <name type="scientific">Leptospira biflexa serovar Patoc (strain Patoc 1 / ATCC 23582 / Paris)</name>
    <dbReference type="NCBI Taxonomy" id="456481"/>
    <lineage>
        <taxon>Bacteria</taxon>
        <taxon>Pseudomonadati</taxon>
        <taxon>Spirochaetota</taxon>
        <taxon>Spirochaetia</taxon>
        <taxon>Leptospirales</taxon>
        <taxon>Leptospiraceae</taxon>
        <taxon>Leptospira</taxon>
    </lineage>
</organism>
<evidence type="ECO:0000313" key="2">
    <source>
        <dbReference type="EMBL" id="ABZ98963.1"/>
    </source>
</evidence>
<dbReference type="HOGENOM" id="CLU_803622_0_0_12"/>
<dbReference type="SUPFAM" id="SSF159245">
    <property type="entry name" value="AttH-like"/>
    <property type="match status" value="1"/>
</dbReference>
<name>B0SNV1_LEPBP</name>
<dbReference type="KEGG" id="lbi:LEPBI_I2894"/>
<feature type="signal peptide" evidence="1">
    <location>
        <begin position="1"/>
        <end position="23"/>
    </location>
</feature>
<evidence type="ECO:0000256" key="1">
    <source>
        <dbReference type="SAM" id="SignalP"/>
    </source>
</evidence>
<dbReference type="STRING" id="456481.LEPBI_I2894"/>
<feature type="chain" id="PRO_5002755422" description="AttH domain-containing protein" evidence="1">
    <location>
        <begin position="24"/>
        <end position="347"/>
    </location>
</feature>
<dbReference type="Proteomes" id="UP000001847">
    <property type="component" value="Chromosome I"/>
</dbReference>
<accession>B0SNV1</accession>
<keyword evidence="3" id="KW-1185">Reference proteome</keyword>
<dbReference type="EMBL" id="CP000786">
    <property type="protein sequence ID" value="ABZ98963.1"/>
    <property type="molecule type" value="Genomic_DNA"/>
</dbReference>
<reference evidence="2 3" key="1">
    <citation type="journal article" date="2008" name="PLoS ONE">
        <title>Genome sequence of the saprophyte Leptospira biflexa provides insights into the evolution of Leptospira and the pathogenesis of leptospirosis.</title>
        <authorList>
            <person name="Picardeau M."/>
            <person name="Bulach D.M."/>
            <person name="Bouchier C."/>
            <person name="Zuerner R.L."/>
            <person name="Zidane N."/>
            <person name="Wilson P.J."/>
            <person name="Creno S."/>
            <person name="Kuczek E.S."/>
            <person name="Bommezzadri S."/>
            <person name="Davis J.C."/>
            <person name="McGrath A."/>
            <person name="Johnson M.J."/>
            <person name="Boursaux-Eude C."/>
            <person name="Seemann T."/>
            <person name="Rouy Z."/>
            <person name="Coppel R.L."/>
            <person name="Rood J.I."/>
            <person name="Lajus A."/>
            <person name="Davies J.K."/>
            <person name="Medigue C."/>
            <person name="Adler B."/>
        </authorList>
    </citation>
    <scope>NUCLEOTIDE SEQUENCE [LARGE SCALE GENOMIC DNA]</scope>
    <source>
        <strain evidence="3">Patoc 1 / ATCC 23582 / Paris</strain>
    </source>
</reference>
<dbReference type="AlphaFoldDB" id="B0SNV1"/>
<sequence length="347" mass="40308">MAVQWRSLSIKIILFGCFTIAQANPLFAEDFKTQHFAEEGYLQGWNFTFRNEKYNVFATFLVSNFGPGSLNNGISLLLKAKDQPVFYSTREFDADEYEFKKGKFYQRSGENWMEYKNGIYSFYMNYGDWEIKLDYKPRRGNVPISQGRFPLMEKGKFVQADIPFSYSSVTGTIRYKDVIEEVKGVGGLEHILTNEAVYQFSKKWELVRSRTSDGYRIFTGGFLGNSNFPGEFYRRVAVLNPSGNLILEGTVERVEVLEWEKEPTSGYTIPKSEILYFQNETCKLNVKRTRPIATMSALENISSFLRFFIQLFFAKPYQIHWIAELKLECPEYSGEAKGYHSNYLINE</sequence>
<gene>
    <name evidence="2" type="ordered locus">LEPBI_I2894</name>
</gene>
<evidence type="ECO:0000313" key="3">
    <source>
        <dbReference type="Proteomes" id="UP000001847"/>
    </source>
</evidence>
<evidence type="ECO:0008006" key="4">
    <source>
        <dbReference type="Google" id="ProtNLM"/>
    </source>
</evidence>
<keyword evidence="1" id="KW-0732">Signal</keyword>
<proteinExistence type="predicted"/>
<protein>
    <recommendedName>
        <fullName evidence="4">AttH domain-containing protein</fullName>
    </recommendedName>
</protein>